<evidence type="ECO:0000256" key="5">
    <source>
        <dbReference type="SAM" id="Phobius"/>
    </source>
</evidence>
<evidence type="ECO:0000256" key="3">
    <source>
        <dbReference type="ARBA" id="ARBA00022989"/>
    </source>
</evidence>
<feature type="transmembrane region" description="Helical" evidence="5">
    <location>
        <begin position="202"/>
        <end position="226"/>
    </location>
</feature>
<evidence type="ECO:0000313" key="8">
    <source>
        <dbReference type="Proteomes" id="UP000249016"/>
    </source>
</evidence>
<evidence type="ECO:0000256" key="1">
    <source>
        <dbReference type="ARBA" id="ARBA00004141"/>
    </source>
</evidence>
<feature type="transmembrane region" description="Helical" evidence="5">
    <location>
        <begin position="21"/>
        <end position="38"/>
    </location>
</feature>
<dbReference type="Proteomes" id="UP000249016">
    <property type="component" value="Unassembled WGS sequence"/>
</dbReference>
<feature type="transmembrane region" description="Helical" evidence="5">
    <location>
        <begin position="167"/>
        <end position="190"/>
    </location>
</feature>
<sequence>MKSKISWSFYGKSLLKSDWKSGISVFLVTLPLCLGIALASGAPLYSGLVSGIVAGLLVTFLSGSELVISGPAAGLTVIVASAILQLQSFDAFLVSVILAGCLQLLLGALRLGRMSAYFPESVIRGMLVAIGIVIILKQIPHALGDDRDAEGEFEFFQNDQQNTVTEIIQAFSSITEGALLISVLTILLLIGWNKLADKGFTFFTFFPSALAAVLLGVGLNELFGLYFPDLYLGNSPGHMVNIPAGHVAFAQFLHVPDFRFLLSSQVWLIAGTLALVASLESLVTLEAADALDPERRISSPNRELVAQGIGNIVCGVLGGLPISAVVVRTSTNIYAGGRTRLSSFIGGLLLVVAVLAVPALINRIPLSALAAVLIVVGYRLAHPQKISQQAKEGLDQFLPFLITILLVVFTDLLIGIIGGTLVGLFFILYTNSRSELTVVRDGNLVLVKFNKDVSFLTKARVKKVLRGLRKGDSIIFDGTRATFIDYDVFHIMREFRDTSPDRGIEVSFKNVGRRKLEDRSEIEAL</sequence>
<feature type="transmembrane region" description="Helical" evidence="5">
    <location>
        <begin position="91"/>
        <end position="109"/>
    </location>
</feature>
<keyword evidence="2 5" id="KW-0812">Transmembrane</keyword>
<accession>A0A327NNF0</accession>
<feature type="transmembrane region" description="Helical" evidence="5">
    <location>
        <begin position="364"/>
        <end position="381"/>
    </location>
</feature>
<feature type="transmembrane region" description="Helical" evidence="5">
    <location>
        <begin position="44"/>
        <end position="61"/>
    </location>
</feature>
<feature type="domain" description="SLC26A/SulP transporter" evidence="6">
    <location>
        <begin position="15"/>
        <end position="388"/>
    </location>
</feature>
<dbReference type="GO" id="GO:0016020">
    <property type="term" value="C:membrane"/>
    <property type="evidence" value="ECO:0007669"/>
    <property type="project" value="UniProtKB-SubCell"/>
</dbReference>
<gene>
    <name evidence="7" type="ORF">HMF3257_23135</name>
</gene>
<evidence type="ECO:0000313" key="7">
    <source>
        <dbReference type="EMBL" id="RAI76343.1"/>
    </source>
</evidence>
<dbReference type="RefSeq" id="WP_111345837.1">
    <property type="nucleotide sequence ID" value="NZ_QLII01000001.1"/>
</dbReference>
<reference evidence="7 8" key="1">
    <citation type="submission" date="2018-06" db="EMBL/GenBank/DDBJ databases">
        <title>Spirosoma sp. HMF3257 Genome sequencing and assembly.</title>
        <authorList>
            <person name="Kang H."/>
            <person name="Cha I."/>
            <person name="Kim H."/>
            <person name="Kang J."/>
            <person name="Joh K."/>
        </authorList>
    </citation>
    <scope>NUCLEOTIDE SEQUENCE [LARGE SCALE GENOMIC DNA]</scope>
    <source>
        <strain evidence="7 8">HMF3257</strain>
    </source>
</reference>
<evidence type="ECO:0000259" key="6">
    <source>
        <dbReference type="Pfam" id="PF00916"/>
    </source>
</evidence>
<dbReference type="AlphaFoldDB" id="A0A327NNF0"/>
<feature type="transmembrane region" description="Helical" evidence="5">
    <location>
        <begin position="305"/>
        <end position="327"/>
    </location>
</feature>
<comment type="subcellular location">
    <subcellularLocation>
        <location evidence="1">Membrane</location>
        <topology evidence="1">Multi-pass membrane protein</topology>
    </subcellularLocation>
</comment>
<dbReference type="OrthoDB" id="9769739at2"/>
<feature type="transmembrane region" description="Helical" evidence="5">
    <location>
        <begin position="339"/>
        <end position="358"/>
    </location>
</feature>
<dbReference type="InterPro" id="IPR011547">
    <property type="entry name" value="SLC26A/SulP_dom"/>
</dbReference>
<comment type="caution">
    <text evidence="7">The sequence shown here is derived from an EMBL/GenBank/DDBJ whole genome shotgun (WGS) entry which is preliminary data.</text>
</comment>
<organism evidence="7 8">
    <name type="scientific">Spirosoma telluris</name>
    <dbReference type="NCBI Taxonomy" id="2183553"/>
    <lineage>
        <taxon>Bacteria</taxon>
        <taxon>Pseudomonadati</taxon>
        <taxon>Bacteroidota</taxon>
        <taxon>Cytophagia</taxon>
        <taxon>Cytophagales</taxon>
        <taxon>Cytophagaceae</taxon>
        <taxon>Spirosoma</taxon>
    </lineage>
</organism>
<proteinExistence type="predicted"/>
<keyword evidence="3 5" id="KW-1133">Transmembrane helix</keyword>
<dbReference type="GO" id="GO:0055085">
    <property type="term" value="P:transmembrane transport"/>
    <property type="evidence" value="ECO:0007669"/>
    <property type="project" value="InterPro"/>
</dbReference>
<evidence type="ECO:0000256" key="2">
    <source>
        <dbReference type="ARBA" id="ARBA00022692"/>
    </source>
</evidence>
<name>A0A327NNF0_9BACT</name>
<keyword evidence="8" id="KW-1185">Reference proteome</keyword>
<evidence type="ECO:0000256" key="4">
    <source>
        <dbReference type="ARBA" id="ARBA00023136"/>
    </source>
</evidence>
<feature type="transmembrane region" description="Helical" evidence="5">
    <location>
        <begin position="267"/>
        <end position="285"/>
    </location>
</feature>
<keyword evidence="4 5" id="KW-0472">Membrane</keyword>
<dbReference type="InterPro" id="IPR001902">
    <property type="entry name" value="SLC26A/SulP_fam"/>
</dbReference>
<dbReference type="EMBL" id="QLII01000001">
    <property type="protein sequence ID" value="RAI76343.1"/>
    <property type="molecule type" value="Genomic_DNA"/>
</dbReference>
<feature type="transmembrane region" description="Helical" evidence="5">
    <location>
        <begin position="66"/>
        <end position="85"/>
    </location>
</feature>
<dbReference type="PANTHER" id="PTHR11814">
    <property type="entry name" value="SULFATE TRANSPORTER"/>
    <property type="match status" value="1"/>
</dbReference>
<feature type="transmembrane region" description="Helical" evidence="5">
    <location>
        <begin position="121"/>
        <end position="139"/>
    </location>
</feature>
<feature type="transmembrane region" description="Helical" evidence="5">
    <location>
        <begin position="401"/>
        <end position="429"/>
    </location>
</feature>
<protein>
    <submittedName>
        <fullName evidence="7">SulP family inorganic anion transporter</fullName>
    </submittedName>
</protein>
<dbReference type="Pfam" id="PF00916">
    <property type="entry name" value="Sulfate_transp"/>
    <property type="match status" value="1"/>
</dbReference>